<keyword evidence="2" id="KW-1003">Cell membrane</keyword>
<evidence type="ECO:0000256" key="9">
    <source>
        <dbReference type="ARBA" id="ARBA00023136"/>
    </source>
</evidence>
<sequence>MKKILNKLLSRMVITCFLVVLQLAVMIFGIIILQERYIYISGILKLLSVIVVFHLITKDTNPMIKMAWMVPILLFPVLGGLMYVLYGHVLIPKRLKKNMLRVMQQEVYENVKGANVCQAADIKGEPTYRICNYMEHVAQAHLYKHTNVKYYAIGDDVMDDLIRDLESAEKYIFMEYFIVDKGYMWDTILEILKRKAAEGLDVRFMYDDIGSVFNVPKYYWKELESYGIKCMAFNQVVPFFATIFNNRDHRKITVIDGKIAHTGGYNMADEYINRITKYGRWKDSGVRLEGEGAWSFTVMFLQMWNYFRYSEGSYLSYKPEVDFSNIEDGYVQPYKSSPLTGENVGENLYIQMINDAQEYIYIFTPYLIVCNELMTALKLAAKRDVDVRIVTPAIPDKKYIYKMTQSNYKELLLAGVRIYQYTPGFIHSKTLIMDGRLASVGSINMDNRSFYHHFECGALLYDCKAIADVKNDMFATFEESEEIDILWCRNNISKVSLIGPLLNLLSPLL</sequence>
<feature type="transmembrane region" description="Helical" evidence="13">
    <location>
        <begin position="38"/>
        <end position="56"/>
    </location>
</feature>
<keyword evidence="3" id="KW-0444">Lipid biosynthesis</keyword>
<dbReference type="EMBL" id="QRVK01000005">
    <property type="protein sequence ID" value="RGS43621.1"/>
    <property type="molecule type" value="Genomic_DNA"/>
</dbReference>
<evidence type="ECO:0000256" key="7">
    <source>
        <dbReference type="ARBA" id="ARBA00022989"/>
    </source>
</evidence>
<organism evidence="15 16">
    <name type="scientific">Coprococcus eutactus</name>
    <dbReference type="NCBI Taxonomy" id="33043"/>
    <lineage>
        <taxon>Bacteria</taxon>
        <taxon>Bacillati</taxon>
        <taxon>Bacillota</taxon>
        <taxon>Clostridia</taxon>
        <taxon>Lachnospirales</taxon>
        <taxon>Lachnospiraceae</taxon>
        <taxon>Coprococcus</taxon>
    </lineage>
</organism>
<dbReference type="GO" id="GO:0008808">
    <property type="term" value="F:cardiolipin synthase activity"/>
    <property type="evidence" value="ECO:0007669"/>
    <property type="project" value="UniProtKB-UniRule"/>
</dbReference>
<keyword evidence="5 13" id="KW-0812">Transmembrane</keyword>
<dbReference type="InterPro" id="IPR027379">
    <property type="entry name" value="CLS_N"/>
</dbReference>
<feature type="transmembrane region" description="Helical" evidence="13">
    <location>
        <begin position="12"/>
        <end position="32"/>
    </location>
</feature>
<proteinExistence type="predicted"/>
<keyword evidence="10" id="KW-0594">Phospholipid biosynthesis</keyword>
<keyword evidence="9 13" id="KW-0472">Membrane</keyword>
<evidence type="ECO:0000313" key="15">
    <source>
        <dbReference type="EMBL" id="RGS43621.1"/>
    </source>
</evidence>
<dbReference type="Pfam" id="PF13396">
    <property type="entry name" value="PLDc_N"/>
    <property type="match status" value="1"/>
</dbReference>
<evidence type="ECO:0000256" key="3">
    <source>
        <dbReference type="ARBA" id="ARBA00022516"/>
    </source>
</evidence>
<dbReference type="CDD" id="cd09160">
    <property type="entry name" value="PLDc_SMU_988_like_2"/>
    <property type="match status" value="1"/>
</dbReference>
<evidence type="ECO:0000256" key="8">
    <source>
        <dbReference type="ARBA" id="ARBA00023098"/>
    </source>
</evidence>
<evidence type="ECO:0000256" key="11">
    <source>
        <dbReference type="ARBA" id="ARBA00023264"/>
    </source>
</evidence>
<dbReference type="PROSITE" id="PS50035">
    <property type="entry name" value="PLD"/>
    <property type="match status" value="2"/>
</dbReference>
<evidence type="ECO:0000256" key="2">
    <source>
        <dbReference type="ARBA" id="ARBA00022475"/>
    </source>
</evidence>
<evidence type="ECO:0000256" key="10">
    <source>
        <dbReference type="ARBA" id="ARBA00023209"/>
    </source>
</evidence>
<dbReference type="SMART" id="SM00155">
    <property type="entry name" value="PLDc"/>
    <property type="match status" value="2"/>
</dbReference>
<protein>
    <recommendedName>
        <fullName evidence="12">Cardiolipin synthase</fullName>
        <ecNumber evidence="12">2.7.8.-</ecNumber>
    </recommendedName>
</protein>
<accession>A0A3R6ASN6</accession>
<gene>
    <name evidence="15" type="primary">cls</name>
    <name evidence="15" type="ORF">DWX94_03335</name>
</gene>
<dbReference type="AlphaFoldDB" id="A0A3R6ASN6"/>
<reference evidence="15 16" key="1">
    <citation type="submission" date="2018-08" db="EMBL/GenBank/DDBJ databases">
        <title>A genome reference for cultivated species of the human gut microbiota.</title>
        <authorList>
            <person name="Zou Y."/>
            <person name="Xue W."/>
            <person name="Luo G."/>
        </authorList>
    </citation>
    <scope>NUCLEOTIDE SEQUENCE [LARGE SCALE GENOMIC DNA]</scope>
    <source>
        <strain evidence="15 16">AF22-21</strain>
    </source>
</reference>
<dbReference type="NCBIfam" id="TIGR04265">
    <property type="entry name" value="bac_cardiolipin"/>
    <property type="match status" value="1"/>
</dbReference>
<dbReference type="GO" id="GO:0032049">
    <property type="term" value="P:cardiolipin biosynthetic process"/>
    <property type="evidence" value="ECO:0007669"/>
    <property type="project" value="UniProtKB-UniRule"/>
</dbReference>
<evidence type="ECO:0000256" key="5">
    <source>
        <dbReference type="ARBA" id="ARBA00022692"/>
    </source>
</evidence>
<dbReference type="CDD" id="cd09154">
    <property type="entry name" value="PLDc_SMU_988_like_1"/>
    <property type="match status" value="1"/>
</dbReference>
<dbReference type="InterPro" id="IPR025202">
    <property type="entry name" value="PLD-like_dom"/>
</dbReference>
<dbReference type="Gene3D" id="3.30.870.10">
    <property type="entry name" value="Endonuclease Chain A"/>
    <property type="match status" value="2"/>
</dbReference>
<feature type="domain" description="PLD phosphodiesterase" evidence="14">
    <location>
        <begin position="422"/>
        <end position="449"/>
    </location>
</feature>
<dbReference type="PANTHER" id="PTHR21248:SF22">
    <property type="entry name" value="PHOSPHOLIPASE D"/>
    <property type="match status" value="1"/>
</dbReference>
<dbReference type="InterPro" id="IPR001736">
    <property type="entry name" value="PLipase_D/transphosphatidylase"/>
</dbReference>
<feature type="transmembrane region" description="Helical" evidence="13">
    <location>
        <begin position="68"/>
        <end position="91"/>
    </location>
</feature>
<dbReference type="Pfam" id="PF13091">
    <property type="entry name" value="PLDc_2"/>
    <property type="match status" value="2"/>
</dbReference>
<evidence type="ECO:0000256" key="1">
    <source>
        <dbReference type="ARBA" id="ARBA00004651"/>
    </source>
</evidence>
<keyword evidence="11" id="KW-1208">Phospholipid metabolism</keyword>
<keyword evidence="8" id="KW-0443">Lipid metabolism</keyword>
<comment type="subcellular location">
    <subcellularLocation>
        <location evidence="1">Cell membrane</location>
        <topology evidence="1">Multi-pass membrane protein</topology>
    </subcellularLocation>
</comment>
<evidence type="ECO:0000256" key="6">
    <source>
        <dbReference type="ARBA" id="ARBA00022737"/>
    </source>
</evidence>
<dbReference type="SUPFAM" id="SSF56024">
    <property type="entry name" value="Phospholipase D/nuclease"/>
    <property type="match status" value="2"/>
</dbReference>
<evidence type="ECO:0000259" key="14">
    <source>
        <dbReference type="PROSITE" id="PS50035"/>
    </source>
</evidence>
<dbReference type="Proteomes" id="UP000283295">
    <property type="component" value="Unassembled WGS sequence"/>
</dbReference>
<keyword evidence="7 13" id="KW-1133">Transmembrane helix</keyword>
<keyword evidence="4" id="KW-0808">Transferase</keyword>
<evidence type="ECO:0000256" key="12">
    <source>
        <dbReference type="NCBIfam" id="TIGR04265"/>
    </source>
</evidence>
<comment type="caution">
    <text evidence="15">The sequence shown here is derived from an EMBL/GenBank/DDBJ whole genome shotgun (WGS) entry which is preliminary data.</text>
</comment>
<evidence type="ECO:0000256" key="13">
    <source>
        <dbReference type="SAM" id="Phobius"/>
    </source>
</evidence>
<dbReference type="EC" id="2.7.8.-" evidence="12"/>
<feature type="domain" description="PLD phosphodiesterase" evidence="14">
    <location>
        <begin position="244"/>
        <end position="271"/>
    </location>
</feature>
<evidence type="ECO:0000256" key="4">
    <source>
        <dbReference type="ARBA" id="ARBA00022679"/>
    </source>
</evidence>
<keyword evidence="6" id="KW-0677">Repeat</keyword>
<dbReference type="OrthoDB" id="9762009at2"/>
<dbReference type="InterPro" id="IPR022924">
    <property type="entry name" value="Cardiolipin_synthase"/>
</dbReference>
<evidence type="ECO:0000313" key="16">
    <source>
        <dbReference type="Proteomes" id="UP000283295"/>
    </source>
</evidence>
<dbReference type="GO" id="GO:0005886">
    <property type="term" value="C:plasma membrane"/>
    <property type="evidence" value="ECO:0007669"/>
    <property type="project" value="UniProtKB-SubCell"/>
</dbReference>
<name>A0A3R6ASN6_9FIRM</name>
<dbReference type="PANTHER" id="PTHR21248">
    <property type="entry name" value="CARDIOLIPIN SYNTHASE"/>
    <property type="match status" value="1"/>
</dbReference>